<feature type="repeat" description="ANK" evidence="7">
    <location>
        <begin position="313"/>
        <end position="335"/>
    </location>
</feature>
<dbReference type="OrthoDB" id="341259at2759"/>
<evidence type="ECO:0000256" key="7">
    <source>
        <dbReference type="PROSITE-ProRule" id="PRU00023"/>
    </source>
</evidence>
<dbReference type="AlphaFoldDB" id="A0A8H6RIU3"/>
<keyword evidence="5 7" id="KW-0040">ANK repeat</keyword>
<dbReference type="Gene3D" id="1.20.58.340">
    <property type="entry name" value="Magnesium transport protein CorA, transmembrane region"/>
    <property type="match status" value="1"/>
</dbReference>
<dbReference type="Pfam" id="PF01544">
    <property type="entry name" value="CorA"/>
    <property type="match status" value="1"/>
</dbReference>
<dbReference type="GO" id="GO:0016020">
    <property type="term" value="C:membrane"/>
    <property type="evidence" value="ECO:0007669"/>
    <property type="project" value="UniProtKB-SubCell"/>
</dbReference>
<feature type="repeat" description="ANK" evidence="7">
    <location>
        <begin position="117"/>
        <end position="149"/>
    </location>
</feature>
<dbReference type="PROSITE" id="PS50088">
    <property type="entry name" value="ANK_REPEAT"/>
    <property type="match status" value="5"/>
</dbReference>
<keyword evidence="2 9" id="KW-0812">Transmembrane</keyword>
<feature type="region of interest" description="Disordered" evidence="8">
    <location>
        <begin position="501"/>
        <end position="644"/>
    </location>
</feature>
<dbReference type="InterPro" id="IPR036770">
    <property type="entry name" value="Ankyrin_rpt-contain_sf"/>
</dbReference>
<evidence type="ECO:0000313" key="11">
    <source>
        <dbReference type="Proteomes" id="UP000660729"/>
    </source>
</evidence>
<protein>
    <submittedName>
        <fullName evidence="10">Ankyrin-1</fullName>
    </submittedName>
</protein>
<evidence type="ECO:0000256" key="6">
    <source>
        <dbReference type="ARBA" id="ARBA00023136"/>
    </source>
</evidence>
<dbReference type="GO" id="GO:0046873">
    <property type="term" value="F:metal ion transmembrane transporter activity"/>
    <property type="evidence" value="ECO:0007669"/>
    <property type="project" value="InterPro"/>
</dbReference>
<dbReference type="Pfam" id="PF13637">
    <property type="entry name" value="Ank_4"/>
    <property type="match status" value="1"/>
</dbReference>
<dbReference type="PROSITE" id="PS50297">
    <property type="entry name" value="ANK_REP_REGION"/>
    <property type="match status" value="4"/>
</dbReference>
<feature type="repeat" description="ANK" evidence="7">
    <location>
        <begin position="84"/>
        <end position="116"/>
    </location>
</feature>
<keyword evidence="11" id="KW-1185">Reference proteome</keyword>
<evidence type="ECO:0000256" key="1">
    <source>
        <dbReference type="ARBA" id="ARBA00004141"/>
    </source>
</evidence>
<reference evidence="10" key="1">
    <citation type="submission" date="2020-04" db="EMBL/GenBank/DDBJ databases">
        <title>Draft genome resource of the tomato pathogen Pseudocercospora fuligena.</title>
        <authorList>
            <person name="Zaccaron A."/>
        </authorList>
    </citation>
    <scope>NUCLEOTIDE SEQUENCE</scope>
    <source>
        <strain evidence="10">PF001</strain>
    </source>
</reference>
<feature type="region of interest" description="Disordered" evidence="8">
    <location>
        <begin position="1"/>
        <end position="21"/>
    </location>
</feature>
<evidence type="ECO:0000256" key="8">
    <source>
        <dbReference type="SAM" id="MobiDB-lite"/>
    </source>
</evidence>
<dbReference type="SMART" id="SM00248">
    <property type="entry name" value="ANK"/>
    <property type="match status" value="9"/>
</dbReference>
<feature type="transmembrane region" description="Helical" evidence="9">
    <location>
        <begin position="1077"/>
        <end position="1099"/>
    </location>
</feature>
<keyword evidence="6 9" id="KW-0472">Membrane</keyword>
<feature type="repeat" description="ANK" evidence="7">
    <location>
        <begin position="200"/>
        <end position="221"/>
    </location>
</feature>
<feature type="transmembrane region" description="Helical" evidence="9">
    <location>
        <begin position="1033"/>
        <end position="1057"/>
    </location>
</feature>
<feature type="repeat" description="ANK" evidence="7">
    <location>
        <begin position="240"/>
        <end position="272"/>
    </location>
</feature>
<dbReference type="Gene3D" id="1.25.40.20">
    <property type="entry name" value="Ankyrin repeat-containing domain"/>
    <property type="match status" value="3"/>
</dbReference>
<dbReference type="InterPro" id="IPR045863">
    <property type="entry name" value="CorA_TM1_TM2"/>
</dbReference>
<name>A0A8H6RIU3_9PEZI</name>
<evidence type="ECO:0000256" key="3">
    <source>
        <dbReference type="ARBA" id="ARBA00022737"/>
    </source>
</evidence>
<dbReference type="SUPFAM" id="SSF48403">
    <property type="entry name" value="Ankyrin repeat"/>
    <property type="match status" value="1"/>
</dbReference>
<keyword evidence="3" id="KW-0677">Repeat</keyword>
<keyword evidence="4 9" id="KW-1133">Transmembrane helix</keyword>
<organism evidence="10 11">
    <name type="scientific">Pseudocercospora fuligena</name>
    <dbReference type="NCBI Taxonomy" id="685502"/>
    <lineage>
        <taxon>Eukaryota</taxon>
        <taxon>Fungi</taxon>
        <taxon>Dikarya</taxon>
        <taxon>Ascomycota</taxon>
        <taxon>Pezizomycotina</taxon>
        <taxon>Dothideomycetes</taxon>
        <taxon>Dothideomycetidae</taxon>
        <taxon>Mycosphaerellales</taxon>
        <taxon>Mycosphaerellaceae</taxon>
        <taxon>Pseudocercospora</taxon>
    </lineage>
</organism>
<dbReference type="PANTHER" id="PTHR24173:SF74">
    <property type="entry name" value="ANKYRIN REPEAT DOMAIN-CONTAINING PROTEIN 16"/>
    <property type="match status" value="1"/>
</dbReference>
<evidence type="ECO:0000313" key="10">
    <source>
        <dbReference type="EMBL" id="KAF7191392.1"/>
    </source>
</evidence>
<dbReference type="EMBL" id="JABCIY010000158">
    <property type="protein sequence ID" value="KAF7191392.1"/>
    <property type="molecule type" value="Genomic_DNA"/>
</dbReference>
<accession>A0A8H6RIU3</accession>
<evidence type="ECO:0000256" key="2">
    <source>
        <dbReference type="ARBA" id="ARBA00022692"/>
    </source>
</evidence>
<proteinExistence type="predicted"/>
<dbReference type="InterPro" id="IPR002523">
    <property type="entry name" value="MgTranspt_CorA/ZnTranspt_ZntB"/>
</dbReference>
<evidence type="ECO:0000256" key="5">
    <source>
        <dbReference type="ARBA" id="ARBA00023043"/>
    </source>
</evidence>
<feature type="region of interest" description="Disordered" evidence="8">
    <location>
        <begin position="1180"/>
        <end position="1218"/>
    </location>
</feature>
<dbReference type="InterPro" id="IPR002110">
    <property type="entry name" value="Ankyrin_rpt"/>
</dbReference>
<comment type="subcellular location">
    <subcellularLocation>
        <location evidence="1">Membrane</location>
        <topology evidence="1">Multi-pass membrane protein</topology>
    </subcellularLocation>
</comment>
<dbReference type="Pfam" id="PF12796">
    <property type="entry name" value="Ank_2"/>
    <property type="match status" value="3"/>
</dbReference>
<evidence type="ECO:0000256" key="4">
    <source>
        <dbReference type="ARBA" id="ARBA00022989"/>
    </source>
</evidence>
<dbReference type="PANTHER" id="PTHR24173">
    <property type="entry name" value="ANKYRIN REPEAT CONTAINING"/>
    <property type="match status" value="1"/>
</dbReference>
<gene>
    <name evidence="10" type="ORF">HII31_07415</name>
</gene>
<comment type="caution">
    <text evidence="10">The sequence shown here is derived from an EMBL/GenBank/DDBJ whole genome shotgun (WGS) entry which is preliminary data.</text>
</comment>
<sequence>MPKRDVSLHSHDSKHDRPEPRLLRAVEANDILKIRDVIEEAQGHRQLSRNLLSIGLIRACDKDFADVASFLLSKGADPNYASGNKPPALLRAAEYGLTRITETLLDHGADIEAREKKRRTSLMTAAWKGHLDIVKLLLARGASLETVDIRGRNVLHNLAADKGDEKTSGKPTNRPRRKWSIDVVHYILQAGINLDEVDALGRTALHWAAVTDNEEMMKVLLTVRFRGESPQARCNATDSRMKTALHLAASHNRSHLVKVLLTHKADVHARSDGGWTALHNACQSGSWSMVKALIDAARDEVERTSLINCELLNGRTPLHVAAEFGNEEAAECLLEQPLLKRSVKDRFGTTPLLMAAQHGKTRIAEMLAPWNYISDLSEDEKDAAKQFMATIVDFGDFRNENRVMRRSVYELLYARDVKDATKHLISTVPKNVKSTKFRWIHLPANNIAWSEALLTKRFLEEGATDIEGYKALESSFSHQHRGQKHHSRFMRPMCQVVHRTTPEVDESGTPAVIVEEPDKLSALPGNSSKGKQNEKSVKAPAQVSNAQASAGAEITAKKHKPSKPLARQDTTETTSTLATSEASIEPKQNGDTARPKQIKRQETTSTLDSSGAKRGGKGPGSGARSKKDSPRQQSRGLSLEKTSSRRGLNSACNVFMFMPYLHFETDRRRQEMQRAVENPERLLARQAVSVVADEVLIRAHLTKSSSFLHVRRTLDQFFYHNIDTHSRDCDQVVYRFQKKNKKDEDIDPKIFMVDQLWMWILGKDLVVTSFPQRWRQPRNDPLNVLEGIIEDINSKTREPVQNVYELAISIAGRCYGTFDRHRKGDDDFQFLDMFEASIGAAMDNEASLFQDFSRASRQASEWLHSHKKPNKFAKHLERESKAYEHAAKKHPEKLQLHLDETDREPQFVDKLLDVGSETDLLAEIKDIRDELDIIRMVLNHQQHLLPDLQRAISNIYKDERSYAQEKKVHKIFDEQEKIIANPLKDIDRMDKQAERIYGSIRDLLDLKQKHANAFEARFARDQAAGTQRQGQTIMVFTIVTIIFLPLSFISSFFAINVDEFPHPNGSGMTQSMHLSYAAAYIFGIGLAISVPCVAAALSVDQINHFAAAMKHRAHAKWLKIKAKWYPEEVQHELEALRIEDTLSMARSLRRSVDVNGNNAGHLNGNANKFVSPVRRSVDSRWDDRENGQGYRGYAYRRPSRPQELDLERGRRNARTDTL</sequence>
<dbReference type="Proteomes" id="UP000660729">
    <property type="component" value="Unassembled WGS sequence"/>
</dbReference>
<evidence type="ECO:0000256" key="9">
    <source>
        <dbReference type="SAM" id="Phobius"/>
    </source>
</evidence>
<feature type="compositionally biased region" description="Basic and acidic residues" evidence="8">
    <location>
        <begin position="1200"/>
        <end position="1218"/>
    </location>
</feature>
<feature type="compositionally biased region" description="Low complexity" evidence="8">
    <location>
        <begin position="571"/>
        <end position="583"/>
    </location>
</feature>
<dbReference type="SUPFAM" id="SSF144083">
    <property type="entry name" value="Magnesium transport protein CorA, transmembrane region"/>
    <property type="match status" value="1"/>
</dbReference>